<dbReference type="SUPFAM" id="SSF82927">
    <property type="entry name" value="Cysteine-rich DNA binding domain, (DM domain)"/>
    <property type="match status" value="1"/>
</dbReference>
<dbReference type="EMBL" id="SRMA01025220">
    <property type="protein sequence ID" value="TRY97552.1"/>
    <property type="molecule type" value="Genomic_DNA"/>
</dbReference>
<evidence type="ECO:0000256" key="7">
    <source>
        <dbReference type="SAM" id="MobiDB-lite"/>
    </source>
</evidence>
<dbReference type="SMART" id="SM00301">
    <property type="entry name" value="DM"/>
    <property type="match status" value="1"/>
</dbReference>
<feature type="domain" description="DM" evidence="8">
    <location>
        <begin position="24"/>
        <end position="71"/>
    </location>
</feature>
<evidence type="ECO:0000256" key="1">
    <source>
        <dbReference type="ARBA" id="ARBA00006834"/>
    </source>
</evidence>
<proteinExistence type="inferred from homology"/>
<dbReference type="InterPro" id="IPR036407">
    <property type="entry name" value="DM_DNA-bd_sf"/>
</dbReference>
<dbReference type="AlphaFoldDB" id="A0A553R5U6"/>
<dbReference type="GO" id="GO:0000981">
    <property type="term" value="F:DNA-binding transcription factor activity, RNA polymerase II-specific"/>
    <property type="evidence" value="ECO:0007669"/>
    <property type="project" value="TreeGrafter"/>
</dbReference>
<feature type="compositionally biased region" description="Basic and acidic residues" evidence="7">
    <location>
        <begin position="90"/>
        <end position="109"/>
    </location>
</feature>
<dbReference type="GO" id="GO:0000978">
    <property type="term" value="F:RNA polymerase II cis-regulatory region sequence-specific DNA binding"/>
    <property type="evidence" value="ECO:0007669"/>
    <property type="project" value="TreeGrafter"/>
</dbReference>
<feature type="DNA-binding region" description="DM" evidence="6">
    <location>
        <begin position="24"/>
        <end position="71"/>
    </location>
</feature>
<evidence type="ECO:0000256" key="3">
    <source>
        <dbReference type="ARBA" id="ARBA00022833"/>
    </source>
</evidence>
<dbReference type="PANTHER" id="PTHR12322">
    <property type="entry name" value="DOUBLESEX AND MAB-3 RELATED TRANSCRIPTION FACTOR DMRT"/>
    <property type="match status" value="1"/>
</dbReference>
<reference evidence="9 10" key="1">
    <citation type="journal article" date="2019" name="Sci. Data">
        <title>Hybrid genome assembly and annotation of Danionella translucida.</title>
        <authorList>
            <person name="Kadobianskyi M."/>
            <person name="Schulze L."/>
            <person name="Schuelke M."/>
            <person name="Judkewitz B."/>
        </authorList>
    </citation>
    <scope>NUCLEOTIDE SEQUENCE [LARGE SCALE GENOMIC DNA]</scope>
    <source>
        <strain evidence="9 10">Bolton</strain>
    </source>
</reference>
<feature type="region of interest" description="Disordered" evidence="7">
    <location>
        <begin position="67"/>
        <end position="124"/>
    </location>
</feature>
<dbReference type="PROSITE" id="PS50809">
    <property type="entry name" value="DM_2"/>
    <property type="match status" value="1"/>
</dbReference>
<name>A0A553R5U6_9TELE</name>
<dbReference type="GO" id="GO:0007548">
    <property type="term" value="P:sex differentiation"/>
    <property type="evidence" value="ECO:0007669"/>
    <property type="project" value="TreeGrafter"/>
</dbReference>
<evidence type="ECO:0000256" key="4">
    <source>
        <dbReference type="ARBA" id="ARBA00023125"/>
    </source>
</evidence>
<comment type="caution">
    <text evidence="9">The sequence shown here is derived from an EMBL/GenBank/DDBJ whole genome shotgun (WGS) entry which is preliminary data.</text>
</comment>
<comment type="subcellular location">
    <subcellularLocation>
        <location evidence="6">Nucleus</location>
    </subcellularLocation>
</comment>
<dbReference type="FunFam" id="4.10.1040.10:FF:000001">
    <property type="entry name" value="doublesex- and mab-3-related transcription factor 1"/>
    <property type="match status" value="1"/>
</dbReference>
<dbReference type="Pfam" id="PF00751">
    <property type="entry name" value="DM"/>
    <property type="match status" value="1"/>
</dbReference>
<evidence type="ECO:0000313" key="10">
    <source>
        <dbReference type="Proteomes" id="UP000316079"/>
    </source>
</evidence>
<dbReference type="STRING" id="623744.A0A553R5U6"/>
<dbReference type="GO" id="GO:0046872">
    <property type="term" value="F:metal ion binding"/>
    <property type="evidence" value="ECO:0007669"/>
    <property type="project" value="UniProtKB-KW"/>
</dbReference>
<sequence>MSSVPPATQSKRTLENKSSRLPKCARCRNHGFTVQLKGHSGKCQFKECSCWKCSLINQRTRILASQRRIKSVEGRDSLSGRKTTSPGDKASAKDENRATRDDSGDKSYADPRATFPNAKDQNNATMRSPAVLGDLSQSIGESIFKEPIHPGEIFAMPLPLYPHYSERYMVPALLVSLRQPAPETFRDHVGMVPLQPGMLTRPLDNQESPIHVSHYSQYPPYPEFRDHPSLRQMDGHERRPGMLPQSPIAPDAPPCKTQDPMKICILAVAHQHVDIVQKATVVLSRRHAYYATKVLQEAPTEPITWALCM</sequence>
<keyword evidence="10" id="KW-1185">Reference proteome</keyword>
<evidence type="ECO:0000256" key="5">
    <source>
        <dbReference type="ARBA" id="ARBA00023242"/>
    </source>
</evidence>
<accession>A0A553R5U6</accession>
<keyword evidence="5 6" id="KW-0539">Nucleus</keyword>
<protein>
    <recommendedName>
        <fullName evidence="8">DM domain-containing protein</fullName>
    </recommendedName>
</protein>
<dbReference type="PROSITE" id="PS40000">
    <property type="entry name" value="DM_1"/>
    <property type="match status" value="1"/>
</dbReference>
<dbReference type="Proteomes" id="UP000316079">
    <property type="component" value="Unassembled WGS sequence"/>
</dbReference>
<dbReference type="InterPro" id="IPR001275">
    <property type="entry name" value="DM_DNA-bd"/>
</dbReference>
<dbReference type="PANTHER" id="PTHR12322:SF116">
    <property type="entry name" value="DOUBLESEX-MAB RELATED 99B"/>
    <property type="match status" value="1"/>
</dbReference>
<dbReference type="Gene3D" id="4.10.1040.10">
    <property type="entry name" value="DM DNA-binding domain"/>
    <property type="match status" value="1"/>
</dbReference>
<keyword evidence="4 6" id="KW-0238">DNA-binding</keyword>
<evidence type="ECO:0000256" key="2">
    <source>
        <dbReference type="ARBA" id="ARBA00022723"/>
    </source>
</evidence>
<dbReference type="GO" id="GO:0005634">
    <property type="term" value="C:nucleus"/>
    <property type="evidence" value="ECO:0007669"/>
    <property type="project" value="UniProtKB-SubCell"/>
</dbReference>
<dbReference type="InterPro" id="IPR026607">
    <property type="entry name" value="DMRT"/>
</dbReference>
<keyword evidence="2 6" id="KW-0479">Metal-binding</keyword>
<comment type="similarity">
    <text evidence="1">Belongs to the DMRT family.</text>
</comment>
<feature type="compositionally biased region" description="Basic and acidic residues" evidence="7">
    <location>
        <begin position="70"/>
        <end position="79"/>
    </location>
</feature>
<dbReference type="OrthoDB" id="6162476at2759"/>
<organism evidence="9 10">
    <name type="scientific">Danionella cerebrum</name>
    <dbReference type="NCBI Taxonomy" id="2873325"/>
    <lineage>
        <taxon>Eukaryota</taxon>
        <taxon>Metazoa</taxon>
        <taxon>Chordata</taxon>
        <taxon>Craniata</taxon>
        <taxon>Vertebrata</taxon>
        <taxon>Euteleostomi</taxon>
        <taxon>Actinopterygii</taxon>
        <taxon>Neopterygii</taxon>
        <taxon>Teleostei</taxon>
        <taxon>Ostariophysi</taxon>
        <taxon>Cypriniformes</taxon>
        <taxon>Danionidae</taxon>
        <taxon>Danioninae</taxon>
        <taxon>Danionella</taxon>
    </lineage>
</organism>
<evidence type="ECO:0000256" key="6">
    <source>
        <dbReference type="PROSITE-ProRule" id="PRU00070"/>
    </source>
</evidence>
<gene>
    <name evidence="9" type="ORF">DNTS_002589</name>
</gene>
<evidence type="ECO:0000313" key="9">
    <source>
        <dbReference type="EMBL" id="TRY97552.1"/>
    </source>
</evidence>
<evidence type="ECO:0000259" key="8">
    <source>
        <dbReference type="PROSITE" id="PS50809"/>
    </source>
</evidence>
<keyword evidence="3 6" id="KW-0862">Zinc</keyword>